<evidence type="ECO:0000313" key="2">
    <source>
        <dbReference type="EMBL" id="KAJ7394567.1"/>
    </source>
</evidence>
<organism evidence="2 3">
    <name type="scientific">Desmophyllum pertusum</name>
    <dbReference type="NCBI Taxonomy" id="174260"/>
    <lineage>
        <taxon>Eukaryota</taxon>
        <taxon>Metazoa</taxon>
        <taxon>Cnidaria</taxon>
        <taxon>Anthozoa</taxon>
        <taxon>Hexacorallia</taxon>
        <taxon>Scleractinia</taxon>
        <taxon>Caryophylliina</taxon>
        <taxon>Caryophylliidae</taxon>
        <taxon>Desmophyllum</taxon>
    </lineage>
</organism>
<dbReference type="AlphaFoldDB" id="A0A9X0A740"/>
<feature type="region of interest" description="Disordered" evidence="1">
    <location>
        <begin position="78"/>
        <end position="97"/>
    </location>
</feature>
<gene>
    <name evidence="2" type="ORF">OS493_000383</name>
</gene>
<proteinExistence type="predicted"/>
<accession>A0A9X0A740</accession>
<dbReference type="OrthoDB" id="5970811at2759"/>
<feature type="region of interest" description="Disordered" evidence="1">
    <location>
        <begin position="192"/>
        <end position="225"/>
    </location>
</feature>
<feature type="region of interest" description="Disordered" evidence="1">
    <location>
        <begin position="350"/>
        <end position="394"/>
    </location>
</feature>
<feature type="compositionally biased region" description="Basic residues" evidence="1">
    <location>
        <begin position="202"/>
        <end position="212"/>
    </location>
</feature>
<feature type="compositionally biased region" description="Basic and acidic residues" evidence="1">
    <location>
        <begin position="85"/>
        <end position="97"/>
    </location>
</feature>
<protein>
    <submittedName>
        <fullName evidence="2">Uncharacterized protein</fullName>
    </submittedName>
</protein>
<dbReference type="Proteomes" id="UP001163046">
    <property type="component" value="Unassembled WGS sequence"/>
</dbReference>
<reference evidence="2" key="1">
    <citation type="submission" date="2023-01" db="EMBL/GenBank/DDBJ databases">
        <title>Genome assembly of the deep-sea coral Lophelia pertusa.</title>
        <authorList>
            <person name="Herrera S."/>
            <person name="Cordes E."/>
        </authorList>
    </citation>
    <scope>NUCLEOTIDE SEQUENCE</scope>
    <source>
        <strain evidence="2">USNM1676648</strain>
        <tissue evidence="2">Polyp</tissue>
    </source>
</reference>
<keyword evidence="3" id="KW-1185">Reference proteome</keyword>
<evidence type="ECO:0000313" key="3">
    <source>
        <dbReference type="Proteomes" id="UP001163046"/>
    </source>
</evidence>
<evidence type="ECO:0000256" key="1">
    <source>
        <dbReference type="SAM" id="MobiDB-lite"/>
    </source>
</evidence>
<dbReference type="EMBL" id="MU825396">
    <property type="protein sequence ID" value="KAJ7394567.1"/>
    <property type="molecule type" value="Genomic_DNA"/>
</dbReference>
<sequence length="394" mass="44394">MEQLKDILSDVPFTDKDRVIEMLQDEGIDDIETLRAATETDLRKAGLKMGDIIKIRTLLENLMASSIELESSRSSISSSSISSEDTEKLHDKKDDKPLEVNEEVDIGTSYSAKELLKKCFTRTKCTKAQTFFRNLLRDCAREARIWQKAYPLASIPDVKLHNFFQLVIAAVPQLADHKAEIRQRLGQALSNRRKYEKDVKAGKRPTKGKSRKENKATNSTTEKTIVDYLQKQSSESTSKQIEKNNINGLHSDDHDHDDEKDQSLKLAFGFGEDVVVFKEKEKKNKLAKATYLGPKDCNDTNDMYSMLQLKTKLSVDGDEIPLPEETSDGDTTLNALTEKTIFTWKTNKLGPVGATCTHGPPKKKIKSKKNMDNTKKGPRRRKAGGEQLGSSRLQ</sequence>
<comment type="caution">
    <text evidence="2">The sequence shown here is derived from an EMBL/GenBank/DDBJ whole genome shotgun (WGS) entry which is preliminary data.</text>
</comment>
<name>A0A9X0A740_9CNID</name>